<dbReference type="RefSeq" id="WP_285662032.1">
    <property type="nucleotide sequence ID" value="NZ_BSTX01000001.1"/>
</dbReference>
<protein>
    <submittedName>
        <fullName evidence="2">Uncharacterized protein</fullName>
    </submittedName>
</protein>
<reference evidence="2" key="1">
    <citation type="submission" date="2023-03" db="EMBL/GenBank/DDBJ databases">
        <title>Actinorhabdospora filicis NBRC 111898.</title>
        <authorList>
            <person name="Ichikawa N."/>
            <person name="Sato H."/>
            <person name="Tonouchi N."/>
        </authorList>
    </citation>
    <scope>NUCLEOTIDE SEQUENCE</scope>
    <source>
        <strain evidence="2">NBRC 111898</strain>
    </source>
</reference>
<proteinExistence type="predicted"/>
<evidence type="ECO:0000313" key="2">
    <source>
        <dbReference type="EMBL" id="GLZ76880.1"/>
    </source>
</evidence>
<gene>
    <name evidence="2" type="ORF">Afil01_16870</name>
</gene>
<name>A0A9W6W9R1_9ACTN</name>
<dbReference type="AlphaFoldDB" id="A0A9W6W9R1"/>
<feature type="transmembrane region" description="Helical" evidence="1">
    <location>
        <begin position="114"/>
        <end position="133"/>
    </location>
</feature>
<keyword evidence="3" id="KW-1185">Reference proteome</keyword>
<keyword evidence="1" id="KW-0472">Membrane</keyword>
<organism evidence="2 3">
    <name type="scientific">Actinorhabdospora filicis</name>
    <dbReference type="NCBI Taxonomy" id="1785913"/>
    <lineage>
        <taxon>Bacteria</taxon>
        <taxon>Bacillati</taxon>
        <taxon>Actinomycetota</taxon>
        <taxon>Actinomycetes</taxon>
        <taxon>Micromonosporales</taxon>
        <taxon>Micromonosporaceae</taxon>
        <taxon>Actinorhabdospora</taxon>
    </lineage>
</organism>
<evidence type="ECO:0000313" key="3">
    <source>
        <dbReference type="Proteomes" id="UP001165079"/>
    </source>
</evidence>
<feature type="transmembrane region" description="Helical" evidence="1">
    <location>
        <begin position="56"/>
        <end position="74"/>
    </location>
</feature>
<dbReference type="EMBL" id="BSTX01000001">
    <property type="protein sequence ID" value="GLZ76880.1"/>
    <property type="molecule type" value="Genomic_DNA"/>
</dbReference>
<comment type="caution">
    <text evidence="2">The sequence shown here is derived from an EMBL/GenBank/DDBJ whole genome shotgun (WGS) entry which is preliminary data.</text>
</comment>
<evidence type="ECO:0000256" key="1">
    <source>
        <dbReference type="SAM" id="Phobius"/>
    </source>
</evidence>
<dbReference type="Proteomes" id="UP001165079">
    <property type="component" value="Unassembled WGS sequence"/>
</dbReference>
<keyword evidence="1" id="KW-0812">Transmembrane</keyword>
<feature type="transmembrane region" description="Helical" evidence="1">
    <location>
        <begin position="86"/>
        <end position="108"/>
    </location>
</feature>
<keyword evidence="1" id="KW-1133">Transmembrane helix</keyword>
<accession>A0A9W6W9R1</accession>
<feature type="transmembrane region" description="Helical" evidence="1">
    <location>
        <begin position="23"/>
        <end position="44"/>
    </location>
</feature>
<sequence>MKEETKTPAKFPPRDERGRVESLAEYLAAVLGATLFTFVLLAIVDLIFSGFDFGEFGHISGWISVTLAAFIFIDDFRAWSGTKYRVPVFIAAVVLGTVAGLGIAMAMPSGWLDLLSGALGAAVSVVVYTILWFTGIRMIGREV</sequence>